<evidence type="ECO:0000259" key="1">
    <source>
        <dbReference type="Pfam" id="PF03259"/>
    </source>
</evidence>
<reference evidence="2 3" key="2">
    <citation type="submission" date="2018-03" db="EMBL/GenBank/DDBJ databases">
        <authorList>
            <person name="Keele B.F."/>
        </authorList>
    </citation>
    <scope>NUCLEOTIDE SEQUENCE [LARGE SCALE GENOMIC DNA]</scope>
    <source>
        <strain evidence="2 3">D13</strain>
    </source>
</reference>
<dbReference type="Gene3D" id="3.30.450.30">
    <property type="entry name" value="Dynein light chain 2a, cytoplasmic"/>
    <property type="match status" value="1"/>
</dbReference>
<dbReference type="Pfam" id="PF03259">
    <property type="entry name" value="Robl_LC7"/>
    <property type="match status" value="1"/>
</dbReference>
<sequence>MSDLSNSLVLSMSTSDGRQLAIQSRATLKADRVGALVSSLLAVAETSCREFGAGRCLQTIVVAEHQQILVLRVGNARSPFVLAGAYDNKILLGSIYRLQNDLGLALAQAFGQRFPFIVEP</sequence>
<dbReference type="AlphaFoldDB" id="A0A2P1PX89"/>
<name>A0A2P1PX89_9GAMM</name>
<protein>
    <recommendedName>
        <fullName evidence="1">Roadblock/LAMTOR2 domain-containing protein</fullName>
    </recommendedName>
</protein>
<dbReference type="SUPFAM" id="SSF103196">
    <property type="entry name" value="Roadblock/LC7 domain"/>
    <property type="match status" value="1"/>
</dbReference>
<dbReference type="Proteomes" id="UP000241074">
    <property type="component" value="Chromosome"/>
</dbReference>
<accession>A0A2P1PX89</accession>
<keyword evidence="3" id="KW-1185">Reference proteome</keyword>
<evidence type="ECO:0000313" key="2">
    <source>
        <dbReference type="EMBL" id="AVP99463.1"/>
    </source>
</evidence>
<feature type="domain" description="Roadblock/LAMTOR2" evidence="1">
    <location>
        <begin position="15"/>
        <end position="75"/>
    </location>
</feature>
<dbReference type="KEGG" id="xba:C7S18_20825"/>
<proteinExistence type="predicted"/>
<dbReference type="EMBL" id="CP027860">
    <property type="protein sequence ID" value="AVP99463.1"/>
    <property type="molecule type" value="Genomic_DNA"/>
</dbReference>
<gene>
    <name evidence="2" type="ORF">C7S18_20825</name>
</gene>
<dbReference type="InterPro" id="IPR004942">
    <property type="entry name" value="Roadblock/LAMTOR2_dom"/>
</dbReference>
<organism evidence="2 3">
    <name type="scientific">Ahniella affigens</name>
    <dbReference type="NCBI Taxonomy" id="2021234"/>
    <lineage>
        <taxon>Bacteria</taxon>
        <taxon>Pseudomonadati</taxon>
        <taxon>Pseudomonadota</taxon>
        <taxon>Gammaproteobacteria</taxon>
        <taxon>Lysobacterales</taxon>
        <taxon>Rhodanobacteraceae</taxon>
        <taxon>Ahniella</taxon>
    </lineage>
</organism>
<reference evidence="2 3" key="1">
    <citation type="submission" date="2018-03" db="EMBL/GenBank/DDBJ databases">
        <title>Ahniella affigens gen. nov., sp. nov., a gammaproteobacterium isolated from sandy soil near a stream.</title>
        <authorList>
            <person name="Ko Y."/>
            <person name="Kim J.-H."/>
        </authorList>
    </citation>
    <scope>NUCLEOTIDE SEQUENCE [LARGE SCALE GENOMIC DNA]</scope>
    <source>
        <strain evidence="2 3">D13</strain>
    </source>
</reference>
<evidence type="ECO:0000313" key="3">
    <source>
        <dbReference type="Proteomes" id="UP000241074"/>
    </source>
</evidence>